<dbReference type="HOGENOM" id="CLU_374171_0_0_9"/>
<geneLocation type="plasmid" evidence="7 8">
    <name>pSOL1</name>
</geneLocation>
<keyword evidence="4" id="KW-1035">Host cytoplasm</keyword>
<name>Q97TF3_CLOAB</name>
<dbReference type="CAZy" id="GH24">
    <property type="family name" value="Glycoside Hydrolase Family 24"/>
</dbReference>
<dbReference type="InterPro" id="IPR013517">
    <property type="entry name" value="FG-GAP"/>
</dbReference>
<feature type="region of interest" description="Disordered" evidence="6">
    <location>
        <begin position="292"/>
        <end position="313"/>
    </location>
</feature>
<keyword evidence="3" id="KW-0732">Signal</keyword>
<dbReference type="InterPro" id="IPR023347">
    <property type="entry name" value="Lysozyme_dom_sf"/>
</dbReference>
<dbReference type="GO" id="GO:0009253">
    <property type="term" value="P:peptidoglycan catabolic process"/>
    <property type="evidence" value="ECO:0007669"/>
    <property type="project" value="InterPro"/>
</dbReference>
<dbReference type="EMBL" id="AE001438">
    <property type="protein sequence ID" value="AAK76896.1"/>
    <property type="molecule type" value="Genomic_DNA"/>
</dbReference>
<dbReference type="InterPro" id="IPR033907">
    <property type="entry name" value="Endolysin_autolysin"/>
</dbReference>
<accession>Q97TF3</accession>
<dbReference type="PATRIC" id="fig|272562.8.peg.152"/>
<sequence>MLFLGLLFAYMSKCNIYADTKSITLNPSVATTLGKTDNTWTFQVGDYNNDGVPDLYGISKQGTNSTEVHVLDGKSNYRKFLLQTAIPIEKTGDNYDFKLGDYNNDGVPDLYCIKKNGSNGKTEVHILNGKDNFHSFLAEVATALPATDNNWSFSIGDYNHDGTPDLYCIKKNGANGKTELHILNGKNNFQSFLYEVGTTLPQTDNNWDFGVSDYNADGALDLYCIKKNGSGATEVHILDGKSNFKSFAFEIGTPMTPTDENTQFILGQGSMNIYAIKKQGATATEVQQLGYKDTPNTSNDSNSNTSTKVNTAPINTNGINWKSHFSTALGKTDDTWTFQMGDYNRDGVLDLYGIRKQGTTSTEVHVLDGKSNYRKFLLQTVIPIEKTGDNYDFKLSDYNNDGIPDLYCIKKNGANGRTEVHVLNGKDNFHSFFSEVSTALPSTDNNWDFCIGNYNNDEKPDLYCIKKNGANGKTEVHILNGKTNFQSFLLEIGTSLSNTDDNWNFGLNDYNNDGLIDLYCIKRNGSGATEIHILNGKNNFSSFNFESATPMEPTDKNTQFIVSNDGALNVYPIKKQGATSTEVHEFGTKSQDHDKNYNNSSNLITFIGQYESFSPVPYRGADYQNRTIGYGHVIQPGENLSYLTDEQARDLLQRDIQNTTNAVSSITSGLKLTQNQFDSLVDFAYNCGISALESSILLKNIKAGNTSADTLKTNFISWSYCNGEELLGLWRRRMDEWQMYEYSDYNRDYPNW</sequence>
<dbReference type="SUPFAM" id="SSF53955">
    <property type="entry name" value="Lysozyme-like"/>
    <property type="match status" value="1"/>
</dbReference>
<dbReference type="InterPro" id="IPR028994">
    <property type="entry name" value="Integrin_alpha_N"/>
</dbReference>
<comment type="catalytic activity">
    <reaction evidence="5">
        <text>Hydrolysis of (1-&gt;4)-beta-linkages between N-acetylmuramic acid and N-acetyl-D-glucosamine residues in a peptidoglycan and between N-acetyl-D-glucosamine residues in chitodextrins.</text>
        <dbReference type="EC" id="3.2.1.17"/>
    </reaction>
</comment>
<evidence type="ECO:0000256" key="1">
    <source>
        <dbReference type="ARBA" id="ARBA00022529"/>
    </source>
</evidence>
<reference evidence="7 8" key="1">
    <citation type="journal article" date="2001" name="J. Bacteriol.">
        <title>Genome sequence and comparative analysis of the solvent-producing bacterium Clostridium acetobutylicum.</title>
        <authorList>
            <person name="Nolling J."/>
            <person name="Breton G."/>
            <person name="Omelchenko M.V."/>
            <person name="Makarova K.S."/>
            <person name="Zeng Q."/>
            <person name="Gibson R."/>
            <person name="Lee H.M."/>
            <person name="Dubois J."/>
            <person name="Qiu D."/>
            <person name="Hitti J."/>
            <person name="Wolf Y.I."/>
            <person name="Tatusov R.L."/>
            <person name="Sabathe F."/>
            <person name="Doucette-Stamm L."/>
            <person name="Soucaille P."/>
            <person name="Daly M.J."/>
            <person name="Bennett G.N."/>
            <person name="Koonin E.V."/>
            <person name="Smith D.R."/>
        </authorList>
    </citation>
    <scope>NUCLEOTIDE SEQUENCE [LARGE SCALE GENOMIC DNA]</scope>
    <source>
        <strain evidence="8">ATCC 824 / DSM 792 / JCM 1419 / LMG 5710 / VKM B-1787</strain>
        <plasmid evidence="8">pSOL1</plasmid>
    </source>
</reference>
<protein>
    <recommendedName>
        <fullName evidence="5">Lysozyme</fullName>
        <ecNumber evidence="5">3.2.1.17</ecNumber>
    </recommendedName>
</protein>
<keyword evidence="8" id="KW-1185">Reference proteome</keyword>
<dbReference type="GO" id="GO:0031640">
    <property type="term" value="P:killing of cells of another organism"/>
    <property type="evidence" value="ECO:0007669"/>
    <property type="project" value="UniProtKB-KW"/>
</dbReference>
<dbReference type="AlphaFoldDB" id="Q97TF3"/>
<keyword evidence="7" id="KW-0614">Plasmid</keyword>
<dbReference type="GO" id="GO:0042742">
    <property type="term" value="P:defense response to bacterium"/>
    <property type="evidence" value="ECO:0007669"/>
    <property type="project" value="UniProtKB-KW"/>
</dbReference>
<dbReference type="GO" id="GO:0016998">
    <property type="term" value="P:cell wall macromolecule catabolic process"/>
    <property type="evidence" value="ECO:0007669"/>
    <property type="project" value="InterPro"/>
</dbReference>
<gene>
    <name evidence="7" type="ordered locus">CA_P0151</name>
</gene>
<evidence type="ECO:0000313" key="7">
    <source>
        <dbReference type="EMBL" id="AAK76896.1"/>
    </source>
</evidence>
<dbReference type="Gene3D" id="1.10.530.40">
    <property type="match status" value="1"/>
</dbReference>
<evidence type="ECO:0000256" key="4">
    <source>
        <dbReference type="ARBA" id="ARBA00023200"/>
    </source>
</evidence>
<dbReference type="InterPro" id="IPR023346">
    <property type="entry name" value="Lysozyme-like_dom_sf"/>
</dbReference>
<dbReference type="Gene3D" id="2.130.10.130">
    <property type="entry name" value="Integrin alpha, N-terminal"/>
    <property type="match status" value="2"/>
</dbReference>
<dbReference type="EC" id="3.2.1.17" evidence="5"/>
<dbReference type="CDD" id="cd00737">
    <property type="entry name" value="lyz_endolysin_autolysin"/>
    <property type="match status" value="1"/>
</dbReference>
<dbReference type="Pfam" id="PF00959">
    <property type="entry name" value="Phage_lysozyme"/>
    <property type="match status" value="1"/>
</dbReference>
<dbReference type="KEGG" id="cac:CA_P0151"/>
<organism evidence="7 8">
    <name type="scientific">Clostridium acetobutylicum (strain ATCC 824 / DSM 792 / JCM 1419 / IAM 19013 / LMG 5710 / NBRC 13948 / NRRL B-527 / VKM B-1787 / 2291 / W)</name>
    <dbReference type="NCBI Taxonomy" id="272562"/>
    <lineage>
        <taxon>Bacteria</taxon>
        <taxon>Bacillati</taxon>
        <taxon>Bacillota</taxon>
        <taxon>Clostridia</taxon>
        <taxon>Eubacteriales</taxon>
        <taxon>Clostridiaceae</taxon>
        <taxon>Clostridium</taxon>
    </lineage>
</organism>
<keyword evidence="5" id="KW-0326">Glycosidase</keyword>
<comment type="similarity">
    <text evidence="5">Belongs to the glycosyl hydrolase 24 family.</text>
</comment>
<feature type="compositionally biased region" description="Low complexity" evidence="6">
    <location>
        <begin position="293"/>
        <end position="307"/>
    </location>
</feature>
<keyword evidence="2 5" id="KW-0081">Bacteriolytic enzyme</keyword>
<keyword evidence="1 5" id="KW-0929">Antimicrobial</keyword>
<evidence type="ECO:0000256" key="2">
    <source>
        <dbReference type="ARBA" id="ARBA00022638"/>
    </source>
</evidence>
<dbReference type="SUPFAM" id="SSF69318">
    <property type="entry name" value="Integrin alpha N-terminal domain"/>
    <property type="match status" value="2"/>
</dbReference>
<keyword evidence="5 7" id="KW-0378">Hydrolase</keyword>
<dbReference type="GO" id="GO:0007229">
    <property type="term" value="P:integrin-mediated signaling pathway"/>
    <property type="evidence" value="ECO:0007669"/>
    <property type="project" value="UniProtKB-KW"/>
</dbReference>
<dbReference type="Pfam" id="PF13517">
    <property type="entry name" value="FG-GAP_3"/>
    <property type="match status" value="2"/>
</dbReference>
<dbReference type="OrthoDB" id="529831at2"/>
<evidence type="ECO:0000313" key="8">
    <source>
        <dbReference type="Proteomes" id="UP000000814"/>
    </source>
</evidence>
<evidence type="ECO:0000256" key="6">
    <source>
        <dbReference type="SAM" id="MobiDB-lite"/>
    </source>
</evidence>
<proteinExistence type="inferred from homology"/>
<dbReference type="PANTHER" id="PTHR46580">
    <property type="entry name" value="SENSOR KINASE-RELATED"/>
    <property type="match status" value="1"/>
</dbReference>
<dbReference type="InterPro" id="IPR002196">
    <property type="entry name" value="Glyco_hydro_24"/>
</dbReference>
<dbReference type="GO" id="GO:0003796">
    <property type="term" value="F:lysozyme activity"/>
    <property type="evidence" value="ECO:0007669"/>
    <property type="project" value="UniProtKB-EC"/>
</dbReference>
<dbReference type="PANTHER" id="PTHR46580:SF2">
    <property type="entry name" value="MAM DOMAIN-CONTAINING PROTEIN"/>
    <property type="match status" value="1"/>
</dbReference>
<evidence type="ECO:0000256" key="5">
    <source>
        <dbReference type="RuleBase" id="RU003788"/>
    </source>
</evidence>
<dbReference type="Proteomes" id="UP000000814">
    <property type="component" value="Plasmid pSOL1"/>
</dbReference>
<keyword evidence="7" id="KW-0401">Integrin</keyword>
<evidence type="ECO:0000256" key="3">
    <source>
        <dbReference type="ARBA" id="ARBA00022729"/>
    </source>
</evidence>